<dbReference type="PANTHER" id="PTHR23083">
    <property type="entry name" value="TETRATRICOPEPTIDE REPEAT PROTEIN, TPR"/>
    <property type="match status" value="1"/>
</dbReference>
<feature type="compositionally biased region" description="Basic residues" evidence="4">
    <location>
        <begin position="847"/>
        <end position="860"/>
    </location>
</feature>
<name>A0A4Y7PYK5_9AGAM</name>
<dbReference type="InterPro" id="IPR011990">
    <property type="entry name" value="TPR-like_helical_dom_sf"/>
</dbReference>
<feature type="region of interest" description="Disordered" evidence="4">
    <location>
        <begin position="735"/>
        <end position="774"/>
    </location>
</feature>
<evidence type="ECO:0000256" key="4">
    <source>
        <dbReference type="SAM" id="MobiDB-lite"/>
    </source>
</evidence>
<comment type="similarity">
    <text evidence="2">Belongs to the YPP1 family.</text>
</comment>
<dbReference type="STRING" id="50990.A0A4Y7PYK5"/>
<evidence type="ECO:0000256" key="2">
    <source>
        <dbReference type="ARBA" id="ARBA00038251"/>
    </source>
</evidence>
<dbReference type="OrthoDB" id="29013at2759"/>
<feature type="compositionally biased region" description="Pro residues" evidence="4">
    <location>
        <begin position="935"/>
        <end position="944"/>
    </location>
</feature>
<feature type="region of interest" description="Disordered" evidence="4">
    <location>
        <begin position="915"/>
        <end position="953"/>
    </location>
</feature>
<dbReference type="InterPro" id="IPR019734">
    <property type="entry name" value="TPR_rpt"/>
</dbReference>
<organism evidence="5 6">
    <name type="scientific">Rickenella mellea</name>
    <dbReference type="NCBI Taxonomy" id="50990"/>
    <lineage>
        <taxon>Eukaryota</taxon>
        <taxon>Fungi</taxon>
        <taxon>Dikarya</taxon>
        <taxon>Basidiomycota</taxon>
        <taxon>Agaricomycotina</taxon>
        <taxon>Agaricomycetes</taxon>
        <taxon>Hymenochaetales</taxon>
        <taxon>Rickenellaceae</taxon>
        <taxon>Rickenella</taxon>
    </lineage>
</organism>
<dbReference type="SUPFAM" id="SSF48452">
    <property type="entry name" value="TPR-like"/>
    <property type="match status" value="2"/>
</dbReference>
<feature type="region of interest" description="Disordered" evidence="4">
    <location>
        <begin position="790"/>
        <end position="863"/>
    </location>
</feature>
<feature type="compositionally biased region" description="Low complexity" evidence="4">
    <location>
        <begin position="648"/>
        <end position="662"/>
    </location>
</feature>
<protein>
    <recommendedName>
        <fullName evidence="7">TPR-like protein</fullName>
    </recommendedName>
</protein>
<accession>A0A4Y7PYK5</accession>
<dbReference type="PANTHER" id="PTHR23083:SF464">
    <property type="entry name" value="TETRATRICOPEPTIDE REPEAT DOMAIN 7, ISOFORM A"/>
    <property type="match status" value="1"/>
</dbReference>
<sequence>MAHSKDVHYWSQLRSALTGGHWESTHPALTPKGISLSWSELFRKFRKHNPHHAETADAASQIQALSLLLSPDGLTATDLDGERVRVQPKGPFDLGDECILPEERREEAQRSYETLRRLNDSEISIQHASAYFAFALDQPKECLTHLEAANVPGGSKIDGQATLKVPGPPNVHAGASVNELPPPSLDIEDGKAWSFIEKIRSCCLEGMAHEKLSQDPSAALSAYDRGVTQLAALSIPRSLPIRPGRANFESFTRYRELWRWAERLLWRAIILSSRYRDLEYTMRVFRVYATHSPHWPASFRSAHRSTVSTLYLRALTMLASFPSVLFPSKVAWTNEARSVVHEYRAILAATTHFPRAGERNMPVEEFVDLCVAVWEAGGSMADQASWVLDILWFATRLTFNSQRVFRHMSRLFYSAGEHDLAKRTLRLYVQVTNKAREAGGSSDCDDNFVESDRLWVQTLFQGARMLCRIPGDNADAREAAKLVEEARARLDESDAQLVACLDLADGICKSTLALRDQDPKTRSCLLSECLNLIKRSIERHPTPTAHYHAALAYARPGLDLNVPQAIEHARLAVEGAGKEVRYWHLLALLEAKTGDWRKAKGVLEVAIDMTEDMTEDVPPEESRENGISIKDFAQGNTPPPPPPPPRTSSFSSEDSSGSLLAPSDDRVPPAATLLKPLPDHPPPSHRELFEHALQLRMSYLALTEYVEGPERADSKWLEVFEWYAARRDVTAQTRSFRPSIDDRPIASQASDIGEHTQPQPSLRDFPHDSTQNGNTAIESTTHLAIPAGIAINYTPPTPDAQSEKPRLEANSTKSKGNSSKKDRQDRRSHSQSPERERDREKSTTGKKVQRMLKDRVHKSQARFNTISKKIGHGVVRGGSSVVLHRSNSAPDFHAVLARAGPYQASSIHSRKRVISWGPKSHGDRGTPSPVASGLPLPPLPPLPEVTPSDRSPRERRMLSDLWLMSAATFRRLGKIEQARGAIREAEILDDENEAVWVQLGLYYAILKDKTKAIESFHKALFISPDDPSALVHLCRQYLSPETPSSQPIASAVDLATGMLEVLTRRGGWDIPEAWYLLAKAYGLQGRKARERECLAFALGLVETRGVRDVGVALGNCL</sequence>
<feature type="compositionally biased region" description="Basic and acidic residues" evidence="4">
    <location>
        <begin position="819"/>
        <end position="843"/>
    </location>
</feature>
<dbReference type="Pfam" id="PF13181">
    <property type="entry name" value="TPR_8"/>
    <property type="match status" value="1"/>
</dbReference>
<feature type="compositionally biased region" description="Pro residues" evidence="4">
    <location>
        <begin position="637"/>
        <end position="646"/>
    </location>
</feature>
<dbReference type="Gene3D" id="1.25.40.10">
    <property type="entry name" value="Tetratricopeptide repeat domain"/>
    <property type="match status" value="2"/>
</dbReference>
<feature type="region of interest" description="Disordered" evidence="4">
    <location>
        <begin position="630"/>
        <end position="685"/>
    </location>
</feature>
<dbReference type="SMART" id="SM00028">
    <property type="entry name" value="TPR"/>
    <property type="match status" value="4"/>
</dbReference>
<evidence type="ECO:0000313" key="5">
    <source>
        <dbReference type="EMBL" id="TDL20474.1"/>
    </source>
</evidence>
<gene>
    <name evidence="5" type="ORF">BD410DRAFT_790991</name>
</gene>
<dbReference type="AlphaFoldDB" id="A0A4Y7PYK5"/>
<evidence type="ECO:0000256" key="3">
    <source>
        <dbReference type="PROSITE-ProRule" id="PRU00339"/>
    </source>
</evidence>
<dbReference type="InterPro" id="IPR051722">
    <property type="entry name" value="Endocytosis_PI4K-reg_protein"/>
</dbReference>
<proteinExistence type="inferred from homology"/>
<evidence type="ECO:0008006" key="7">
    <source>
        <dbReference type="Google" id="ProtNLM"/>
    </source>
</evidence>
<keyword evidence="6" id="KW-1185">Reference proteome</keyword>
<dbReference type="VEuPathDB" id="FungiDB:BD410DRAFT_790991"/>
<dbReference type="Proteomes" id="UP000294933">
    <property type="component" value="Unassembled WGS sequence"/>
</dbReference>
<evidence type="ECO:0000256" key="1">
    <source>
        <dbReference type="ARBA" id="ARBA00002550"/>
    </source>
</evidence>
<comment type="function">
    <text evidence="1">Involved in endocytosis.</text>
</comment>
<feature type="repeat" description="TPR" evidence="3">
    <location>
        <begin position="993"/>
        <end position="1026"/>
    </location>
</feature>
<dbReference type="PROSITE" id="PS50005">
    <property type="entry name" value="TPR"/>
    <property type="match status" value="1"/>
</dbReference>
<reference evidence="5 6" key="1">
    <citation type="submission" date="2018-06" db="EMBL/GenBank/DDBJ databases">
        <title>A transcriptomic atlas of mushroom development highlights an independent origin of complex multicellularity.</title>
        <authorList>
            <consortium name="DOE Joint Genome Institute"/>
            <person name="Krizsan K."/>
            <person name="Almasi E."/>
            <person name="Merenyi Z."/>
            <person name="Sahu N."/>
            <person name="Viragh M."/>
            <person name="Koszo T."/>
            <person name="Mondo S."/>
            <person name="Kiss B."/>
            <person name="Balint B."/>
            <person name="Kues U."/>
            <person name="Barry K."/>
            <person name="Hegedus J.C."/>
            <person name="Henrissat B."/>
            <person name="Johnson J."/>
            <person name="Lipzen A."/>
            <person name="Ohm R."/>
            <person name="Nagy I."/>
            <person name="Pangilinan J."/>
            <person name="Yan J."/>
            <person name="Xiong Y."/>
            <person name="Grigoriev I.V."/>
            <person name="Hibbett D.S."/>
            <person name="Nagy L.G."/>
        </authorList>
    </citation>
    <scope>NUCLEOTIDE SEQUENCE [LARGE SCALE GENOMIC DNA]</scope>
    <source>
        <strain evidence="5 6">SZMC22713</strain>
    </source>
</reference>
<keyword evidence="3" id="KW-0802">TPR repeat</keyword>
<evidence type="ECO:0000313" key="6">
    <source>
        <dbReference type="Proteomes" id="UP000294933"/>
    </source>
</evidence>
<dbReference type="EMBL" id="ML170188">
    <property type="protein sequence ID" value="TDL20474.1"/>
    <property type="molecule type" value="Genomic_DNA"/>
</dbReference>